<name>A0A2A9P8N7_OPHUN</name>
<organism evidence="1 2">
    <name type="scientific">Ophiocordyceps unilateralis</name>
    <name type="common">Zombie-ant fungus</name>
    <name type="synonym">Torrubia unilateralis</name>
    <dbReference type="NCBI Taxonomy" id="268505"/>
    <lineage>
        <taxon>Eukaryota</taxon>
        <taxon>Fungi</taxon>
        <taxon>Dikarya</taxon>
        <taxon>Ascomycota</taxon>
        <taxon>Pezizomycotina</taxon>
        <taxon>Sordariomycetes</taxon>
        <taxon>Hypocreomycetidae</taxon>
        <taxon>Hypocreales</taxon>
        <taxon>Ophiocordycipitaceae</taxon>
        <taxon>Ophiocordyceps</taxon>
    </lineage>
</organism>
<protein>
    <recommendedName>
        <fullName evidence="3">Pirin C-terminal domain-containing protein</fullName>
    </recommendedName>
</protein>
<gene>
    <name evidence="1" type="ORF">XA68_15392</name>
</gene>
<comment type="caution">
    <text evidence="1">The sequence shown here is derived from an EMBL/GenBank/DDBJ whole genome shotgun (WGS) entry which is preliminary data.</text>
</comment>
<sequence>MEKFPSDDREDAYTELGEGSIHSFLRQIEVHPERWGSVAFFSEEWRTYLFEENFAITTFHYEIVDYFVSGEVTHSYREPRNVEGPVWDAETKVSGGSVVAITSGTEAHHKQINYVEKIPAHYFRLWIIPWKLDMKPRCNWIIPKQRDRPPGFLTLVSPWKGGPVEGSERKGDLNPTIKGSIPIESDTAVGVGFVEPGETIYWTAGDFDEERQDKRRKVFVQVIMTKASQTMTSLRGDGIDFCTARDKAYEASSTTKIRLDGREEMELSEGDGAFLHAMKMGDRLAVENVGEGKVEVLIFDTTYHEPPIPWYFSHSKDAMAWRLGEDILEWTGDDDDHEDKAA</sequence>
<dbReference type="InterPro" id="IPR012093">
    <property type="entry name" value="Pirin"/>
</dbReference>
<keyword evidence="2" id="KW-1185">Reference proteome</keyword>
<evidence type="ECO:0000313" key="1">
    <source>
        <dbReference type="EMBL" id="PFH57196.1"/>
    </source>
</evidence>
<dbReference type="SUPFAM" id="SSF51182">
    <property type="entry name" value="RmlC-like cupins"/>
    <property type="match status" value="1"/>
</dbReference>
<dbReference type="STRING" id="268505.A0A2A9P8N7"/>
<dbReference type="OrthoDB" id="10261807at2759"/>
<dbReference type="PANTHER" id="PTHR43212">
    <property type="entry name" value="QUERCETIN 2,3-DIOXYGENASE"/>
    <property type="match status" value="1"/>
</dbReference>
<evidence type="ECO:0008006" key="3">
    <source>
        <dbReference type="Google" id="ProtNLM"/>
    </source>
</evidence>
<accession>A0A2A9P8N7</accession>
<dbReference type="AlphaFoldDB" id="A0A2A9P8N7"/>
<dbReference type="Gene3D" id="2.60.120.10">
    <property type="entry name" value="Jelly Rolls"/>
    <property type="match status" value="1"/>
</dbReference>
<reference evidence="1 2" key="2">
    <citation type="journal article" date="2017" name="Sci. Rep.">
        <title>Ant-infecting Ophiocordyceps genomes reveal a high diversity of potential behavioral manipulation genes and a possible major role for enterotoxins.</title>
        <authorList>
            <person name="de Bekker C."/>
            <person name="Ohm R.A."/>
            <person name="Evans H.C."/>
            <person name="Brachmann A."/>
            <person name="Hughes D.P."/>
        </authorList>
    </citation>
    <scope>NUCLEOTIDE SEQUENCE [LARGE SCALE GENOMIC DNA]</scope>
    <source>
        <strain evidence="1 2">SC16a</strain>
    </source>
</reference>
<dbReference type="PANTHER" id="PTHR43212:SF3">
    <property type="entry name" value="QUERCETIN 2,3-DIOXYGENASE"/>
    <property type="match status" value="1"/>
</dbReference>
<proteinExistence type="predicted"/>
<dbReference type="EMBL" id="LAZP02000442">
    <property type="protein sequence ID" value="PFH57196.1"/>
    <property type="molecule type" value="Genomic_DNA"/>
</dbReference>
<reference evidence="1 2" key="1">
    <citation type="journal article" date="2015" name="BMC Genomics">
        <title>Gene expression during zombie ant biting behavior reflects the complexity underlying fungal parasitic behavioral manipulation.</title>
        <authorList>
            <person name="de Bekker C."/>
            <person name="Ohm R.A."/>
            <person name="Loreto R.G."/>
            <person name="Sebastian A."/>
            <person name="Albert I."/>
            <person name="Merrow M."/>
            <person name="Brachmann A."/>
            <person name="Hughes D.P."/>
        </authorList>
    </citation>
    <scope>NUCLEOTIDE SEQUENCE [LARGE SCALE GENOMIC DNA]</scope>
    <source>
        <strain evidence="1 2">SC16a</strain>
    </source>
</reference>
<dbReference type="InterPro" id="IPR014710">
    <property type="entry name" value="RmlC-like_jellyroll"/>
</dbReference>
<evidence type="ECO:0000313" key="2">
    <source>
        <dbReference type="Proteomes" id="UP000037136"/>
    </source>
</evidence>
<dbReference type="Proteomes" id="UP000037136">
    <property type="component" value="Unassembled WGS sequence"/>
</dbReference>
<dbReference type="InterPro" id="IPR011051">
    <property type="entry name" value="RmlC_Cupin_sf"/>
</dbReference>